<evidence type="ECO:0000313" key="3">
    <source>
        <dbReference type="EMBL" id="KGO86938.1"/>
    </source>
</evidence>
<dbReference type="PANTHER" id="PTHR44520">
    <property type="entry name" value="RESPONSE REGULATOR RCP1-RELATED"/>
    <property type="match status" value="1"/>
</dbReference>
<dbReference type="EMBL" id="JRLX01000007">
    <property type="protein sequence ID" value="KGO86938.1"/>
    <property type="molecule type" value="Genomic_DNA"/>
</dbReference>
<evidence type="ECO:0000256" key="1">
    <source>
        <dbReference type="PROSITE-ProRule" id="PRU00169"/>
    </source>
</evidence>
<dbReference type="SUPFAM" id="SSF52172">
    <property type="entry name" value="CheY-like"/>
    <property type="match status" value="1"/>
</dbReference>
<dbReference type="eggNOG" id="COG0784">
    <property type="taxonomic scope" value="Bacteria"/>
</dbReference>
<dbReference type="PROSITE" id="PS50110">
    <property type="entry name" value="RESPONSE_REGULATORY"/>
    <property type="match status" value="1"/>
</dbReference>
<evidence type="ECO:0000259" key="2">
    <source>
        <dbReference type="PROSITE" id="PS50110"/>
    </source>
</evidence>
<sequence>MKKNGDIIIIEDDADDREILAEVFEQVLHENNYSNRLVMLEDSAKVIDYLKETGTEPFLMLSDINMPKVDGFTLRGRIFNDPELKDRCIPYIFLTTSGTNQDYIQQAYQMSVQGYFCKPVRFEDYKKLISEIISYWKSSKAPS</sequence>
<dbReference type="Proteomes" id="UP000030152">
    <property type="component" value="Unassembled WGS sequence"/>
</dbReference>
<dbReference type="GO" id="GO:0016301">
    <property type="term" value="F:kinase activity"/>
    <property type="evidence" value="ECO:0007669"/>
    <property type="project" value="UniProtKB-KW"/>
</dbReference>
<dbReference type="PANTHER" id="PTHR44520:SF2">
    <property type="entry name" value="RESPONSE REGULATOR RCP1"/>
    <property type="match status" value="1"/>
</dbReference>
<gene>
    <name evidence="3" type="ORF">Q765_08205</name>
</gene>
<dbReference type="GO" id="GO:0000160">
    <property type="term" value="P:phosphorelay signal transduction system"/>
    <property type="evidence" value="ECO:0007669"/>
    <property type="project" value="InterPro"/>
</dbReference>
<dbReference type="AlphaFoldDB" id="A0A0A2M654"/>
<name>A0A0A2M654_9FLAO</name>
<dbReference type="RefSeq" id="WP_020213116.1">
    <property type="nucleotide sequence ID" value="NZ_JRLX01000007.1"/>
</dbReference>
<dbReference type="InterPro" id="IPR052893">
    <property type="entry name" value="TCS_response_regulator"/>
</dbReference>
<evidence type="ECO:0000313" key="4">
    <source>
        <dbReference type="Proteomes" id="UP000030152"/>
    </source>
</evidence>
<keyword evidence="4" id="KW-1185">Reference proteome</keyword>
<dbReference type="OrthoDB" id="958614at2"/>
<dbReference type="SMART" id="SM00448">
    <property type="entry name" value="REC"/>
    <property type="match status" value="1"/>
</dbReference>
<feature type="domain" description="Response regulatory" evidence="2">
    <location>
        <begin position="6"/>
        <end position="133"/>
    </location>
</feature>
<dbReference type="InterPro" id="IPR011006">
    <property type="entry name" value="CheY-like_superfamily"/>
</dbReference>
<accession>A0A0A2M654</accession>
<dbReference type="STRING" id="1121895.GCA_000378485_01959"/>
<proteinExistence type="predicted"/>
<dbReference type="Pfam" id="PF00072">
    <property type="entry name" value="Response_reg"/>
    <property type="match status" value="1"/>
</dbReference>
<keyword evidence="3" id="KW-0808">Transferase</keyword>
<keyword evidence="3" id="KW-0418">Kinase</keyword>
<keyword evidence="1" id="KW-0597">Phosphoprotein</keyword>
<reference evidence="3 4" key="1">
    <citation type="submission" date="2013-09" db="EMBL/GenBank/DDBJ databases">
        <authorList>
            <person name="Zeng Z."/>
            <person name="Chen C."/>
        </authorList>
    </citation>
    <scope>NUCLEOTIDE SEQUENCE [LARGE SCALE GENOMIC DNA]</scope>
    <source>
        <strain evidence="3 4">WB 3.3-2</strain>
    </source>
</reference>
<protein>
    <submittedName>
        <fullName evidence="3">Histidine kinase</fullName>
    </submittedName>
</protein>
<feature type="modified residue" description="4-aspartylphosphate" evidence="1">
    <location>
        <position position="63"/>
    </location>
</feature>
<comment type="caution">
    <text evidence="3">The sequence shown here is derived from an EMBL/GenBank/DDBJ whole genome shotgun (WGS) entry which is preliminary data.</text>
</comment>
<dbReference type="Gene3D" id="3.40.50.2300">
    <property type="match status" value="1"/>
</dbReference>
<organism evidence="3 4">
    <name type="scientific">Flavobacterium rivuli WB 3.3-2 = DSM 21788</name>
    <dbReference type="NCBI Taxonomy" id="1121895"/>
    <lineage>
        <taxon>Bacteria</taxon>
        <taxon>Pseudomonadati</taxon>
        <taxon>Bacteroidota</taxon>
        <taxon>Flavobacteriia</taxon>
        <taxon>Flavobacteriales</taxon>
        <taxon>Flavobacteriaceae</taxon>
        <taxon>Flavobacterium</taxon>
    </lineage>
</organism>
<dbReference type="InterPro" id="IPR001789">
    <property type="entry name" value="Sig_transdc_resp-reg_receiver"/>
</dbReference>